<proteinExistence type="predicted"/>
<dbReference type="RefSeq" id="WP_323578057.1">
    <property type="nucleotide sequence ID" value="NZ_JAYGJQ010000002.1"/>
</dbReference>
<dbReference type="Proteomes" id="UP001302274">
    <property type="component" value="Unassembled WGS sequence"/>
</dbReference>
<organism evidence="1 2">
    <name type="scientific">Bacteriovorax antarcticus</name>
    <dbReference type="NCBI Taxonomy" id="3088717"/>
    <lineage>
        <taxon>Bacteria</taxon>
        <taxon>Pseudomonadati</taxon>
        <taxon>Bdellovibrionota</taxon>
        <taxon>Bacteriovoracia</taxon>
        <taxon>Bacteriovoracales</taxon>
        <taxon>Bacteriovoracaceae</taxon>
        <taxon>Bacteriovorax</taxon>
    </lineage>
</organism>
<comment type="caution">
    <text evidence="1">The sequence shown here is derived from an EMBL/GenBank/DDBJ whole genome shotgun (WGS) entry which is preliminary data.</text>
</comment>
<gene>
    <name evidence="1" type="ORF">SHI21_16715</name>
</gene>
<keyword evidence="2" id="KW-1185">Reference proteome</keyword>
<name>A0ABU5W0U0_9BACT</name>
<protein>
    <submittedName>
        <fullName evidence="1">PilZ domain-containing protein</fullName>
    </submittedName>
</protein>
<reference evidence="1 2" key="1">
    <citation type="submission" date="2023-11" db="EMBL/GenBank/DDBJ databases">
        <title>A Novel Polar Bacteriovorax (B. antarcticus) Isolated from the Biocrust in Antarctica.</title>
        <authorList>
            <person name="Mun W."/>
            <person name="Choi S.Y."/>
            <person name="Mitchell R.J."/>
        </authorList>
    </citation>
    <scope>NUCLEOTIDE SEQUENCE [LARGE SCALE GENOMIC DNA]</scope>
    <source>
        <strain evidence="1 2">PP10</strain>
    </source>
</reference>
<dbReference type="EMBL" id="JAYGJQ010000002">
    <property type="protein sequence ID" value="MEA9357875.1"/>
    <property type="molecule type" value="Genomic_DNA"/>
</dbReference>
<evidence type="ECO:0000313" key="1">
    <source>
        <dbReference type="EMBL" id="MEA9357875.1"/>
    </source>
</evidence>
<sequence length="249" mass="28598">MTEKKDPNKKHYFQVASHEEFVESMLMHCTLESSPPLTVWEKGEDEELAEIYEAVEYFAHPRIIKLRPTGKLMTKITGSTKAGKQVLVKIPVEDKINYFTGGRLKFHPEDLSYTIEIQQEIYKSQARGNFRLNASDVIPIQFKIDEQVFDALDISISGTSFIVEAAECERFPKGKLYTECTLRFDRKNYHVPIAQIAAHIPMSDGRTKIGIAFKDLPRKTEDELYIKISTEARGEEMKKKFDTILSKKA</sequence>
<accession>A0ABU5W0U0</accession>
<dbReference type="Gene3D" id="2.40.10.220">
    <property type="entry name" value="predicted glycosyltransferase like domains"/>
    <property type="match status" value="1"/>
</dbReference>
<evidence type="ECO:0000313" key="2">
    <source>
        <dbReference type="Proteomes" id="UP001302274"/>
    </source>
</evidence>